<dbReference type="Proteomes" id="UP000076078">
    <property type="component" value="Unassembled WGS sequence"/>
</dbReference>
<feature type="compositionally biased region" description="Low complexity" evidence="1">
    <location>
        <begin position="185"/>
        <end position="241"/>
    </location>
</feature>
<feature type="region of interest" description="Disordered" evidence="1">
    <location>
        <begin position="170"/>
        <end position="246"/>
    </location>
</feature>
<organism evidence="3 4">
    <name type="scientific">Tieghemostelium lacteum</name>
    <name type="common">Slime mold</name>
    <name type="synonym">Dictyostelium lacteum</name>
    <dbReference type="NCBI Taxonomy" id="361077"/>
    <lineage>
        <taxon>Eukaryota</taxon>
        <taxon>Amoebozoa</taxon>
        <taxon>Evosea</taxon>
        <taxon>Eumycetozoa</taxon>
        <taxon>Dictyostelia</taxon>
        <taxon>Dictyosteliales</taxon>
        <taxon>Raperosteliaceae</taxon>
        <taxon>Tieghemostelium</taxon>
    </lineage>
</organism>
<dbReference type="InterPro" id="IPR021837">
    <property type="entry name" value="CfaA/B/C"/>
</dbReference>
<dbReference type="Pfam" id="PF11912">
    <property type="entry name" value="CfaA_B_C"/>
    <property type="match status" value="1"/>
</dbReference>
<evidence type="ECO:0000256" key="1">
    <source>
        <dbReference type="SAM" id="MobiDB-lite"/>
    </source>
</evidence>
<keyword evidence="4" id="KW-1185">Reference proteome</keyword>
<comment type="caution">
    <text evidence="3">The sequence shown here is derived from an EMBL/GenBank/DDBJ whole genome shotgun (WGS) entry which is preliminary data.</text>
</comment>
<sequence length="274" mass="29583">MSKSISIVIILIISLIQQYNAQTQYVVTTMYDLEQNSCDSKYYYSGVANLVGSCYEGTMVVLYANNNTFSIIDYKNLDCTGEVFVNINYSFDTCYVNINYTLVDNWQIPQDHLIIENYNQPCSVPVDQNPPSQVTFYPINQCRTLSDNNLVYVTCSSNITTSYYYGPQKPSTSVGSTGTSGSGSGSATASSAGSSSASSSGSSQSGSGSGWGSQSWSIGSESIESLKSTGSGTSASVSSSSNEHQCPGYNYEKVVEEFPPKQCLPVLSTYIYCN</sequence>
<evidence type="ECO:0000256" key="2">
    <source>
        <dbReference type="SAM" id="SignalP"/>
    </source>
</evidence>
<feature type="signal peptide" evidence="2">
    <location>
        <begin position="1"/>
        <end position="21"/>
    </location>
</feature>
<proteinExistence type="predicted"/>
<feature type="chain" id="PRO_5007593676" evidence="2">
    <location>
        <begin position="22"/>
        <end position="274"/>
    </location>
</feature>
<name>A0A152A695_TIELA</name>
<dbReference type="AlphaFoldDB" id="A0A152A695"/>
<dbReference type="EMBL" id="LODT01000006">
    <property type="protein sequence ID" value="KYR01759.1"/>
    <property type="molecule type" value="Genomic_DNA"/>
</dbReference>
<evidence type="ECO:0000313" key="4">
    <source>
        <dbReference type="Proteomes" id="UP000076078"/>
    </source>
</evidence>
<gene>
    <name evidence="3" type="ORF">DLAC_01769</name>
</gene>
<reference evidence="3 4" key="1">
    <citation type="submission" date="2015-12" db="EMBL/GenBank/DDBJ databases">
        <title>Dictyostelia acquired genes for synthesis and detection of signals that induce cell-type specialization by lateral gene transfer from prokaryotes.</title>
        <authorList>
            <person name="Gloeckner G."/>
            <person name="Schaap P."/>
        </authorList>
    </citation>
    <scope>NUCLEOTIDE SEQUENCE [LARGE SCALE GENOMIC DNA]</scope>
    <source>
        <strain evidence="3 4">TK</strain>
    </source>
</reference>
<evidence type="ECO:0000313" key="3">
    <source>
        <dbReference type="EMBL" id="KYR01759.1"/>
    </source>
</evidence>
<protein>
    <submittedName>
        <fullName evidence="3">Uncharacterized protein</fullName>
    </submittedName>
</protein>
<dbReference type="InParanoid" id="A0A152A695"/>
<accession>A0A152A695</accession>
<keyword evidence="2" id="KW-0732">Signal</keyword>